<evidence type="ECO:0000256" key="3">
    <source>
        <dbReference type="ARBA" id="ARBA00013080"/>
    </source>
</evidence>
<evidence type="ECO:0000256" key="1">
    <source>
        <dbReference type="ARBA" id="ARBA00005196"/>
    </source>
</evidence>
<dbReference type="OrthoDB" id="9805408at2"/>
<dbReference type="PANTHER" id="PTHR31689">
    <property type="entry name" value="DIAMINOPIMELATE EPIMERASE, CHLOROPLASTIC"/>
    <property type="match status" value="1"/>
</dbReference>
<evidence type="ECO:0000313" key="10">
    <source>
        <dbReference type="EMBL" id="SFJ34009.1"/>
    </source>
</evidence>
<dbReference type="EMBL" id="FORX01000002">
    <property type="protein sequence ID" value="SFJ34009.1"/>
    <property type="molecule type" value="Genomic_DNA"/>
</dbReference>
<feature type="active site" description="Proton acceptor" evidence="8">
    <location>
        <position position="218"/>
    </location>
</feature>
<keyword evidence="4 8" id="KW-0028">Amino-acid biosynthesis</keyword>
<dbReference type="PROSITE" id="PS01326">
    <property type="entry name" value="DAP_EPIMERASE"/>
    <property type="match status" value="1"/>
</dbReference>
<feature type="active site" evidence="9">
    <location>
        <position position="83"/>
    </location>
</feature>
<evidence type="ECO:0000256" key="5">
    <source>
        <dbReference type="ARBA" id="ARBA00023154"/>
    </source>
</evidence>
<dbReference type="UniPathway" id="UPA00034">
    <property type="reaction ID" value="UER00025"/>
</dbReference>
<feature type="binding site" evidence="8">
    <location>
        <position position="74"/>
    </location>
    <ligand>
        <name>substrate</name>
    </ligand>
</feature>
<dbReference type="PANTHER" id="PTHR31689:SF0">
    <property type="entry name" value="DIAMINOPIMELATE EPIMERASE"/>
    <property type="match status" value="1"/>
</dbReference>
<keyword evidence="6 8" id="KW-0413">Isomerase</keyword>
<protein>
    <recommendedName>
        <fullName evidence="3 8">Diaminopimelate epimerase</fullName>
        <shortName evidence="8">DAP epimerase</shortName>
        <ecNumber evidence="3 8">5.1.1.7</ecNumber>
    </recommendedName>
    <alternativeName>
        <fullName evidence="8">PLP-independent amino acid racemase</fullName>
    </alternativeName>
</protein>
<keyword evidence="8" id="KW-0963">Cytoplasm</keyword>
<dbReference type="NCBIfam" id="TIGR00652">
    <property type="entry name" value="DapF"/>
    <property type="match status" value="1"/>
</dbReference>
<sequence>MSIFTGPTQFFYKMQGSGNDFIVIDNRAKTISPAEMPRWAKTLCPHAFSIGADGIIFLEIDNSGQAATRWHFFNADGSRAEMCGNGSRCATLLAHKLGMAPAEHLMLTDAGTVYAQVFPEADEVEVQLTPARDMALNFTLDLGGETFTAHFANTGVPHTVIVTDDVKNLDIKDLGAKVRYHDRFAPAGTNANFIQVLSRQELLLRTYERGVEGETYACGTGAAASVAVAHALNLCDAEARVTTSGSEVLGIKVHGSDIFLRGKAQLVYKGEFCPAALGL</sequence>
<dbReference type="InterPro" id="IPR018510">
    <property type="entry name" value="DAP_epimerase_AS"/>
</dbReference>
<feature type="active site" description="Proton donor" evidence="8">
    <location>
        <position position="83"/>
    </location>
</feature>
<dbReference type="AlphaFoldDB" id="A0A1I3QKD5"/>
<evidence type="ECO:0000256" key="2">
    <source>
        <dbReference type="ARBA" id="ARBA00010219"/>
    </source>
</evidence>
<dbReference type="RefSeq" id="WP_092372808.1">
    <property type="nucleotide sequence ID" value="NZ_FORX01000002.1"/>
</dbReference>
<feature type="binding site" evidence="8">
    <location>
        <begin position="219"/>
        <end position="220"/>
    </location>
    <ligand>
        <name>substrate</name>
    </ligand>
</feature>
<dbReference type="Gene3D" id="3.10.310.10">
    <property type="entry name" value="Diaminopimelate Epimerase, Chain A, domain 1"/>
    <property type="match status" value="2"/>
</dbReference>
<dbReference type="SUPFAM" id="SSF54506">
    <property type="entry name" value="Diaminopimelate epimerase-like"/>
    <property type="match status" value="2"/>
</dbReference>
<feature type="binding site" evidence="8">
    <location>
        <begin position="84"/>
        <end position="85"/>
    </location>
    <ligand>
        <name>substrate</name>
    </ligand>
</feature>
<proteinExistence type="inferred from homology"/>
<dbReference type="STRING" id="52560.SAMN04488082_102355"/>
<feature type="site" description="Could be important to modulate the pK values of the two catalytic cysteine residues" evidence="8">
    <location>
        <position position="208"/>
    </location>
</feature>
<comment type="similarity">
    <text evidence="2 8">Belongs to the diaminopimelate epimerase family.</text>
</comment>
<evidence type="ECO:0000313" key="11">
    <source>
        <dbReference type="Proteomes" id="UP000198635"/>
    </source>
</evidence>
<comment type="pathway">
    <text evidence="1 8">Amino-acid biosynthesis; L-lysine biosynthesis via DAP pathway; DL-2,6-diaminopimelate from LL-2,6-diaminopimelate: step 1/1.</text>
</comment>
<evidence type="ECO:0000256" key="8">
    <source>
        <dbReference type="HAMAP-Rule" id="MF_00197"/>
    </source>
</evidence>
<name>A0A1I3QKD5_9BACT</name>
<feature type="binding site" evidence="8">
    <location>
        <position position="19"/>
    </location>
    <ligand>
        <name>substrate</name>
    </ligand>
</feature>
<reference evidence="11" key="1">
    <citation type="submission" date="2016-10" db="EMBL/GenBank/DDBJ databases">
        <authorList>
            <person name="Varghese N."/>
            <person name="Submissions S."/>
        </authorList>
    </citation>
    <scope>NUCLEOTIDE SEQUENCE [LARGE SCALE GENOMIC DNA]</scope>
    <source>
        <strain evidence="11">DSM 5918</strain>
    </source>
</reference>
<organism evidence="10 11">
    <name type="scientific">Desulfomicrobium apsheronum</name>
    <dbReference type="NCBI Taxonomy" id="52560"/>
    <lineage>
        <taxon>Bacteria</taxon>
        <taxon>Pseudomonadati</taxon>
        <taxon>Thermodesulfobacteriota</taxon>
        <taxon>Desulfovibrionia</taxon>
        <taxon>Desulfovibrionales</taxon>
        <taxon>Desulfomicrobiaceae</taxon>
        <taxon>Desulfomicrobium</taxon>
    </lineage>
</organism>
<comment type="subcellular location">
    <subcellularLocation>
        <location evidence="8">Cytoplasm</location>
    </subcellularLocation>
</comment>
<dbReference type="HAMAP" id="MF_00197">
    <property type="entry name" value="DAP_epimerase"/>
    <property type="match status" value="1"/>
</dbReference>
<comment type="subunit">
    <text evidence="8">Homodimer.</text>
</comment>
<evidence type="ECO:0000256" key="6">
    <source>
        <dbReference type="ARBA" id="ARBA00023235"/>
    </source>
</evidence>
<comment type="caution">
    <text evidence="8">Lacks conserved residue(s) required for the propagation of feature annotation.</text>
</comment>
<dbReference type="Proteomes" id="UP000198635">
    <property type="component" value="Unassembled WGS sequence"/>
</dbReference>
<keyword evidence="5 8" id="KW-0457">Lysine biosynthesis</keyword>
<evidence type="ECO:0000256" key="9">
    <source>
        <dbReference type="PROSITE-ProRule" id="PRU10125"/>
    </source>
</evidence>
<comment type="catalytic activity">
    <reaction evidence="7 8">
        <text>(2S,6S)-2,6-diaminopimelate = meso-2,6-diaminopimelate</text>
        <dbReference type="Rhea" id="RHEA:15393"/>
        <dbReference type="ChEBI" id="CHEBI:57609"/>
        <dbReference type="ChEBI" id="CHEBI:57791"/>
        <dbReference type="EC" id="5.1.1.7"/>
    </reaction>
</comment>
<dbReference type="GO" id="GO:0005829">
    <property type="term" value="C:cytosol"/>
    <property type="evidence" value="ECO:0007669"/>
    <property type="project" value="TreeGrafter"/>
</dbReference>
<feature type="site" description="Could be important to modulate the pK values of the two catalytic cysteine residues" evidence="8">
    <location>
        <position position="158"/>
    </location>
</feature>
<dbReference type="GO" id="GO:0009089">
    <property type="term" value="P:lysine biosynthetic process via diaminopimelate"/>
    <property type="evidence" value="ECO:0007669"/>
    <property type="project" value="UniProtKB-UniRule"/>
</dbReference>
<feature type="binding site" evidence="8">
    <location>
        <position position="190"/>
    </location>
    <ligand>
        <name>substrate</name>
    </ligand>
</feature>
<dbReference type="Pfam" id="PF01678">
    <property type="entry name" value="DAP_epimerase"/>
    <property type="match status" value="2"/>
</dbReference>
<accession>A0A1I3QKD5</accession>
<gene>
    <name evidence="8" type="primary">dapF</name>
    <name evidence="10" type="ORF">SAMN04488082_102355</name>
</gene>
<evidence type="ECO:0000256" key="7">
    <source>
        <dbReference type="ARBA" id="ARBA00051712"/>
    </source>
</evidence>
<keyword evidence="11" id="KW-1185">Reference proteome</keyword>
<comment type="function">
    <text evidence="8">Catalyzes the stereoinversion of LL-2,6-diaminopimelate (L,L-DAP) to meso-diaminopimelate (meso-DAP), a precursor of L-lysine and an essential component of the bacterial peptidoglycan.</text>
</comment>
<dbReference type="EC" id="5.1.1.7" evidence="3 8"/>
<dbReference type="GO" id="GO:0008837">
    <property type="term" value="F:diaminopimelate epimerase activity"/>
    <property type="evidence" value="ECO:0007669"/>
    <property type="project" value="UniProtKB-UniRule"/>
</dbReference>
<feature type="binding site" evidence="8">
    <location>
        <begin position="208"/>
        <end position="209"/>
    </location>
    <ligand>
        <name>substrate</name>
    </ligand>
</feature>
<evidence type="ECO:0000256" key="4">
    <source>
        <dbReference type="ARBA" id="ARBA00022605"/>
    </source>
</evidence>
<dbReference type="InterPro" id="IPR001653">
    <property type="entry name" value="DAP_epimerase_DapF"/>
</dbReference>